<keyword evidence="1 3" id="KW-0378">Hydrolase</keyword>
<dbReference type="GO" id="GO:0052689">
    <property type="term" value="F:carboxylic ester hydrolase activity"/>
    <property type="evidence" value="ECO:0007669"/>
    <property type="project" value="UniProtKB-ARBA"/>
</dbReference>
<dbReference type="Pfam" id="PF08530">
    <property type="entry name" value="PepX_C"/>
    <property type="match status" value="1"/>
</dbReference>
<protein>
    <submittedName>
        <fullName evidence="3">CocE/NonD family hydrolase</fullName>
    </submittedName>
</protein>
<dbReference type="Gene3D" id="1.10.3020.10">
    <property type="entry name" value="alpha-amino acid ester hydrolase ( Helical cap domain)"/>
    <property type="match status" value="1"/>
</dbReference>
<proteinExistence type="predicted"/>
<dbReference type="InterPro" id="IPR008979">
    <property type="entry name" value="Galactose-bd-like_sf"/>
</dbReference>
<dbReference type="Pfam" id="PF02129">
    <property type="entry name" value="Peptidase_S15"/>
    <property type="match status" value="1"/>
</dbReference>
<dbReference type="InterPro" id="IPR050261">
    <property type="entry name" value="FrsA_esterase"/>
</dbReference>
<dbReference type="SMART" id="SM00939">
    <property type="entry name" value="PepX_C"/>
    <property type="match status" value="1"/>
</dbReference>
<comment type="caution">
    <text evidence="3">The sequence shown here is derived from an EMBL/GenBank/DDBJ whole genome shotgun (WGS) entry which is preliminary data.</text>
</comment>
<dbReference type="SUPFAM" id="SSF49785">
    <property type="entry name" value="Galactose-binding domain-like"/>
    <property type="match status" value="1"/>
</dbReference>
<evidence type="ECO:0000259" key="2">
    <source>
        <dbReference type="SMART" id="SM00939"/>
    </source>
</evidence>
<dbReference type="Gene3D" id="3.40.50.1820">
    <property type="entry name" value="alpha/beta hydrolase"/>
    <property type="match status" value="1"/>
</dbReference>
<dbReference type="Gene3D" id="2.60.120.260">
    <property type="entry name" value="Galactose-binding domain-like"/>
    <property type="match status" value="1"/>
</dbReference>
<gene>
    <name evidence="3" type="ORF">ENW50_06805</name>
</gene>
<dbReference type="InterPro" id="IPR000383">
    <property type="entry name" value="Xaa-Pro-like_dom"/>
</dbReference>
<reference evidence="3" key="1">
    <citation type="journal article" date="2020" name="mSystems">
        <title>Genome- and Community-Level Interaction Insights into Carbon Utilization and Element Cycling Functions of Hydrothermarchaeota in Hydrothermal Sediment.</title>
        <authorList>
            <person name="Zhou Z."/>
            <person name="Liu Y."/>
            <person name="Xu W."/>
            <person name="Pan J."/>
            <person name="Luo Z.H."/>
            <person name="Li M."/>
        </authorList>
    </citation>
    <scope>NUCLEOTIDE SEQUENCE [LARGE SCALE GENOMIC DNA]</scope>
    <source>
        <strain evidence="3">SpSt-855</strain>
    </source>
</reference>
<dbReference type="EMBL" id="DTKL01000039">
    <property type="protein sequence ID" value="HGY94380.1"/>
    <property type="molecule type" value="Genomic_DNA"/>
</dbReference>
<dbReference type="InterPro" id="IPR005674">
    <property type="entry name" value="CocE/Ser_esterase"/>
</dbReference>
<dbReference type="SUPFAM" id="SSF53474">
    <property type="entry name" value="alpha/beta-Hydrolases"/>
    <property type="match status" value="1"/>
</dbReference>
<sequence length="639" mass="72058">MRFRSPDDGFSLVFTSDAAGRVTGFERHEGDQVASARKISSHPVPNHFRPYSRQEVMIPMRDGVKLHAIILRPTDTNQPLPFLMQRTPYGVDEYDSDTINERYTTLAQSGYIFVMEDIRGRYESQGHFVMMRPLANHKDPHAVDESTDAYDTVAWLLRHVPGNNGRVGVMGISYPGFLAMEAGIDPNPAVKAISPQAPMTDVWMGDDFFHYGAFRQSYGYDYALGMESSKVNAFGSLNEDAYNYFLSAGNFAGAVRKSGAGMLPTWKAFLKHPAYDAYWQKRAVQPHLTRVTVPTLEVSGWWDQEDMWGPQAEYAALEKHNQPNDPAHRVYLAIGPWNHGGWASTTRYLGAVDFGSATGDYFREHVEAPFFAYYLKGQPGFNLQNTITFRTGTDQWERYAQWPPRASHLKNLYLASSGGLSFEPPAQPNSFTAYTSNPADPDPYRKRPLKATYAPGSHWYTWLAQDQRFVGHRKDIARWETPPLTHALTISGDVYADLLASTSGSDGDWVVKLIDVYPDTPNAGAPPSSPHEDTHLAGYQLMIAGQIFRGRYRTSFEHPQPTPPNQPEHYHFSLRGVDHVFLPGHRILVEVQSSWFPLYDRNPQTFVPNIMKAKPKDYRSATIHIYAESHLELPVMPGA</sequence>
<dbReference type="AlphaFoldDB" id="A0A7V5CTR8"/>
<evidence type="ECO:0000313" key="3">
    <source>
        <dbReference type="EMBL" id="HGY94380.1"/>
    </source>
</evidence>
<accession>A0A7V5CTR8</accession>
<dbReference type="PANTHER" id="PTHR22946:SF9">
    <property type="entry name" value="POLYKETIDE TRANSFERASE AF380"/>
    <property type="match status" value="1"/>
</dbReference>
<dbReference type="PANTHER" id="PTHR22946">
    <property type="entry name" value="DIENELACTONE HYDROLASE DOMAIN-CONTAINING PROTEIN-RELATED"/>
    <property type="match status" value="1"/>
</dbReference>
<name>A0A7V5CTR8_9BACT</name>
<feature type="domain" description="Xaa-Pro dipeptidyl-peptidase C-terminal" evidence="2">
    <location>
        <begin position="368"/>
        <end position="632"/>
    </location>
</feature>
<evidence type="ECO:0000256" key="1">
    <source>
        <dbReference type="ARBA" id="ARBA00022801"/>
    </source>
</evidence>
<dbReference type="InterPro" id="IPR029058">
    <property type="entry name" value="AB_hydrolase_fold"/>
</dbReference>
<dbReference type="NCBIfam" id="TIGR00976">
    <property type="entry name" value="CocE_NonD"/>
    <property type="match status" value="1"/>
</dbReference>
<organism evidence="3">
    <name type="scientific">Acidobacterium capsulatum</name>
    <dbReference type="NCBI Taxonomy" id="33075"/>
    <lineage>
        <taxon>Bacteria</taxon>
        <taxon>Pseudomonadati</taxon>
        <taxon>Acidobacteriota</taxon>
        <taxon>Terriglobia</taxon>
        <taxon>Terriglobales</taxon>
        <taxon>Acidobacteriaceae</taxon>
        <taxon>Acidobacterium</taxon>
    </lineage>
</organism>
<dbReference type="InterPro" id="IPR013736">
    <property type="entry name" value="Xaa-Pro_dipept_C"/>
</dbReference>
<dbReference type="GO" id="GO:0008239">
    <property type="term" value="F:dipeptidyl-peptidase activity"/>
    <property type="evidence" value="ECO:0007669"/>
    <property type="project" value="InterPro"/>
</dbReference>